<gene>
    <name evidence="1" type="ORF">DRBB29_1045</name>
</gene>
<protein>
    <submittedName>
        <fullName evidence="1">Uncharacterized protein</fullName>
    </submittedName>
</protein>
<dbReference type="EMBL" id="CP023198">
    <property type="protein sequence ID" value="AUE18598.1"/>
    <property type="molecule type" value="Genomic_DNA"/>
</dbReference>
<dbReference type="AlphaFoldDB" id="A0AAN1IH27"/>
<accession>A0AAN1IH27</accession>
<name>A0AAN1IH27_BIFBR</name>
<organism evidence="1 2">
    <name type="scientific">Bifidobacterium breve</name>
    <dbReference type="NCBI Taxonomy" id="1685"/>
    <lineage>
        <taxon>Bacteria</taxon>
        <taxon>Bacillati</taxon>
        <taxon>Actinomycetota</taxon>
        <taxon>Actinomycetes</taxon>
        <taxon>Bifidobacteriales</taxon>
        <taxon>Bifidobacteriaceae</taxon>
        <taxon>Bifidobacterium</taxon>
    </lineage>
</organism>
<sequence>MIACERVTELLNEGVEPGLAADAVELETKHEPSDLEVTA</sequence>
<reference evidence="1 2" key="1">
    <citation type="submission" date="2017-09" db="EMBL/GenBank/DDBJ databases">
        <title>Comparative genomics and methylome analysis of the gut commensal Bifidobacterium breve.</title>
        <authorList>
            <person name="Bottacini F."/>
            <person name="Morrissey R."/>
            <person name="Roberts R.J."/>
            <person name="James K."/>
            <person name="van Breen J."/>
            <person name="Egan M."/>
            <person name="Lambert J."/>
            <person name="van Limpt K."/>
            <person name="Stanton C."/>
            <person name="Knol J."/>
            <person name="O' Connell Motherway M."/>
            <person name="van Sinderen D."/>
        </authorList>
    </citation>
    <scope>NUCLEOTIDE SEQUENCE [LARGE SCALE GENOMIC DNA]</scope>
    <source>
        <strain evidence="1 2">DRBB29</strain>
    </source>
</reference>
<evidence type="ECO:0000313" key="2">
    <source>
        <dbReference type="Proteomes" id="UP000232496"/>
    </source>
</evidence>
<proteinExistence type="predicted"/>
<dbReference type="Proteomes" id="UP000232496">
    <property type="component" value="Chromosome"/>
</dbReference>
<evidence type="ECO:0000313" key="1">
    <source>
        <dbReference type="EMBL" id="AUE18598.1"/>
    </source>
</evidence>